<proteinExistence type="predicted"/>
<dbReference type="RefSeq" id="WP_170130387.1">
    <property type="nucleotide sequence ID" value="NZ_FMVW01000001.1"/>
</dbReference>
<dbReference type="InterPro" id="IPR016130">
    <property type="entry name" value="Tyr_Pase_AS"/>
</dbReference>
<keyword evidence="1" id="KW-0812">Transmembrane</keyword>
<evidence type="ECO:0000313" key="4">
    <source>
        <dbReference type="Proteomes" id="UP000199347"/>
    </source>
</evidence>
<dbReference type="STRING" id="1120955.SAMN03080610_00842"/>
<gene>
    <name evidence="3" type="ORF">SAMN03080610_00842</name>
</gene>
<accession>A0A1G5MMJ4</accession>
<reference evidence="3 4" key="1">
    <citation type="submission" date="2016-10" db="EMBL/GenBank/DDBJ databases">
        <authorList>
            <person name="de Groot N.N."/>
        </authorList>
    </citation>
    <scope>NUCLEOTIDE SEQUENCE [LARGE SCALE GENOMIC DNA]</scope>
    <source>
        <strain evidence="3 4">DSM 2698</strain>
    </source>
</reference>
<feature type="domain" description="DSP-PTPase phosphatase fused to NAD+ Kinase" evidence="2">
    <location>
        <begin position="71"/>
        <end position="181"/>
    </location>
</feature>
<dbReference type="InterPro" id="IPR029021">
    <property type="entry name" value="Prot-tyrosine_phosphatase-like"/>
</dbReference>
<keyword evidence="4" id="KW-1185">Reference proteome</keyword>
<dbReference type="EMBL" id="FMVW01000001">
    <property type="protein sequence ID" value="SCZ25759.1"/>
    <property type="molecule type" value="Genomic_DNA"/>
</dbReference>
<evidence type="ECO:0000256" key="1">
    <source>
        <dbReference type="SAM" id="Phobius"/>
    </source>
</evidence>
<dbReference type="Gene3D" id="3.90.190.10">
    <property type="entry name" value="Protein tyrosine phosphatase superfamily"/>
    <property type="match status" value="1"/>
</dbReference>
<keyword evidence="1" id="KW-0472">Membrane</keyword>
<dbReference type="SUPFAM" id="SSF52799">
    <property type="entry name" value="(Phosphotyrosine protein) phosphatases II"/>
    <property type="match status" value="1"/>
</dbReference>
<keyword evidence="1" id="KW-1133">Transmembrane helix</keyword>
<organism evidence="3 4">
    <name type="scientific">Afifella marina DSM 2698</name>
    <dbReference type="NCBI Taxonomy" id="1120955"/>
    <lineage>
        <taxon>Bacteria</taxon>
        <taxon>Pseudomonadati</taxon>
        <taxon>Pseudomonadota</taxon>
        <taxon>Alphaproteobacteria</taxon>
        <taxon>Hyphomicrobiales</taxon>
        <taxon>Afifellaceae</taxon>
        <taxon>Afifella</taxon>
    </lineage>
</organism>
<dbReference type="PROSITE" id="PS00383">
    <property type="entry name" value="TYR_PHOSPHATASE_1"/>
    <property type="match status" value="1"/>
</dbReference>
<protein>
    <submittedName>
        <fullName evidence="3">Protein tyrosine/serine phosphatase</fullName>
    </submittedName>
</protein>
<dbReference type="InterPro" id="IPR055214">
    <property type="entry name" value="PTP-NADK"/>
</dbReference>
<dbReference type="AlphaFoldDB" id="A0A1G5MMJ4"/>
<feature type="transmembrane region" description="Helical" evidence="1">
    <location>
        <begin position="38"/>
        <end position="59"/>
    </location>
</feature>
<dbReference type="Pfam" id="PF22741">
    <property type="entry name" value="PTP-NADK"/>
    <property type="match status" value="1"/>
</dbReference>
<evidence type="ECO:0000313" key="3">
    <source>
        <dbReference type="EMBL" id="SCZ25759.1"/>
    </source>
</evidence>
<name>A0A1G5MMJ4_AFIMA</name>
<dbReference type="Proteomes" id="UP000199347">
    <property type="component" value="Unassembled WGS sequence"/>
</dbReference>
<evidence type="ECO:0000259" key="2">
    <source>
        <dbReference type="Pfam" id="PF22741"/>
    </source>
</evidence>
<sequence length="221" mass="23769">MERKTAHKTAGIATAGEGEGGMTRLPKLRLRGAWGRRLGVFCLGLSVLLLGGAGSYAGYTYLNDNFHVVKAGSLYRSAQPTPELLAEWKQRYGLTTIVNLRGANPGAPWYEAEKAAAARLGLRLIDYRISAKRVLSGEETSGLVSLLAGLDGPTLVHCMSGADRSGIASAYYLASVNKAGEEEAESQLSLWYGHVPLWFSPFYAMDISFEAAEPGFGYLDS</sequence>